<dbReference type="AlphaFoldDB" id="S7ZKV1"/>
<feature type="compositionally biased region" description="Polar residues" evidence="1">
    <location>
        <begin position="65"/>
        <end position="78"/>
    </location>
</feature>
<dbReference type="HOGENOM" id="CLU_2622790_0_0_1"/>
<evidence type="ECO:0000313" key="2">
    <source>
        <dbReference type="EMBL" id="EPS30924.1"/>
    </source>
</evidence>
<sequence length="78" mass="8553">MPADLPSAPDWRPSAKCTSLRPDDLIAGRRHERMFITSSGGSRRAVHDNPATSKRPLDLHPDNHGNPTIILTTNEPST</sequence>
<accession>S7ZKV1</accession>
<feature type="region of interest" description="Disordered" evidence="1">
    <location>
        <begin position="36"/>
        <end position="78"/>
    </location>
</feature>
<proteinExistence type="predicted"/>
<organism evidence="2 3">
    <name type="scientific">Penicillium oxalicum (strain 114-2 / CGMCC 5302)</name>
    <name type="common">Penicillium decumbens</name>
    <dbReference type="NCBI Taxonomy" id="933388"/>
    <lineage>
        <taxon>Eukaryota</taxon>
        <taxon>Fungi</taxon>
        <taxon>Dikarya</taxon>
        <taxon>Ascomycota</taxon>
        <taxon>Pezizomycotina</taxon>
        <taxon>Eurotiomycetes</taxon>
        <taxon>Eurotiomycetidae</taxon>
        <taxon>Eurotiales</taxon>
        <taxon>Aspergillaceae</taxon>
        <taxon>Penicillium</taxon>
    </lineage>
</organism>
<evidence type="ECO:0000313" key="3">
    <source>
        <dbReference type="Proteomes" id="UP000019376"/>
    </source>
</evidence>
<protein>
    <submittedName>
        <fullName evidence="2">Uncharacterized protein</fullName>
    </submittedName>
</protein>
<name>S7ZKV1_PENO1</name>
<reference evidence="2 3" key="1">
    <citation type="journal article" date="2013" name="PLoS ONE">
        <title>Genomic and secretomic analyses reveal unique features of the lignocellulolytic enzyme system of Penicillium decumbens.</title>
        <authorList>
            <person name="Liu G."/>
            <person name="Zhang L."/>
            <person name="Wei X."/>
            <person name="Zou G."/>
            <person name="Qin Y."/>
            <person name="Ma L."/>
            <person name="Li J."/>
            <person name="Zheng H."/>
            <person name="Wang S."/>
            <person name="Wang C."/>
            <person name="Xun L."/>
            <person name="Zhao G.-P."/>
            <person name="Zhou Z."/>
            <person name="Qu Y."/>
        </authorList>
    </citation>
    <scope>NUCLEOTIDE SEQUENCE [LARGE SCALE GENOMIC DNA]</scope>
    <source>
        <strain evidence="3">114-2 / CGMCC 5302</strain>
    </source>
</reference>
<dbReference type="Proteomes" id="UP000019376">
    <property type="component" value="Unassembled WGS sequence"/>
</dbReference>
<dbReference type="EMBL" id="KB644412">
    <property type="protein sequence ID" value="EPS30924.1"/>
    <property type="molecule type" value="Genomic_DNA"/>
</dbReference>
<gene>
    <name evidence="2" type="ORF">PDE_05877</name>
</gene>
<evidence type="ECO:0000256" key="1">
    <source>
        <dbReference type="SAM" id="MobiDB-lite"/>
    </source>
</evidence>
<keyword evidence="3" id="KW-1185">Reference proteome</keyword>